<gene>
    <name evidence="2" type="ORF">LMG28138_05801</name>
</gene>
<dbReference type="GO" id="GO:0016829">
    <property type="term" value="F:lyase activity"/>
    <property type="evidence" value="ECO:0007669"/>
    <property type="project" value="UniProtKB-KW"/>
</dbReference>
<evidence type="ECO:0000256" key="1">
    <source>
        <dbReference type="ARBA" id="ARBA00023239"/>
    </source>
</evidence>
<keyword evidence="3" id="KW-1185">Reference proteome</keyword>
<protein>
    <recommendedName>
        <fullName evidence="4">4-hydroxy-tetrahydrodipicolinate synthase</fullName>
    </recommendedName>
</protein>
<sequence length="138" mass="15259">MIDNFAADGFAVFPASESFLPEALHIGGAGCISATANINPAGIRALYDVWKTIQAREQHTRATAIRQIFQPLPIIAAMKATLAHWRRAPSWQHVRPPLTVLPCRANQPGDAINARRHIEKAMRILTRRPGGHRADRGR</sequence>
<dbReference type="AlphaFoldDB" id="A0A6S7BMS9"/>
<dbReference type="RefSeq" id="WP_175108302.1">
    <property type="nucleotide sequence ID" value="NZ_CADIKM010000083.1"/>
</dbReference>
<evidence type="ECO:0000313" key="3">
    <source>
        <dbReference type="Proteomes" id="UP000494115"/>
    </source>
</evidence>
<dbReference type="SUPFAM" id="SSF51569">
    <property type="entry name" value="Aldolase"/>
    <property type="match status" value="1"/>
</dbReference>
<organism evidence="2 3">
    <name type="scientific">Pararobbsia alpina</name>
    <dbReference type="NCBI Taxonomy" id="621374"/>
    <lineage>
        <taxon>Bacteria</taxon>
        <taxon>Pseudomonadati</taxon>
        <taxon>Pseudomonadota</taxon>
        <taxon>Betaproteobacteria</taxon>
        <taxon>Burkholderiales</taxon>
        <taxon>Burkholderiaceae</taxon>
        <taxon>Pararobbsia</taxon>
    </lineage>
</organism>
<name>A0A6S7BMS9_9BURK</name>
<proteinExistence type="predicted"/>
<dbReference type="InterPro" id="IPR013785">
    <property type="entry name" value="Aldolase_TIM"/>
</dbReference>
<dbReference type="EMBL" id="CADIKM010000083">
    <property type="protein sequence ID" value="CAB3806400.1"/>
    <property type="molecule type" value="Genomic_DNA"/>
</dbReference>
<accession>A0A6S7BMS9</accession>
<keyword evidence="1" id="KW-0456">Lyase</keyword>
<dbReference type="Gene3D" id="3.20.20.70">
    <property type="entry name" value="Aldolase class I"/>
    <property type="match status" value="1"/>
</dbReference>
<dbReference type="Proteomes" id="UP000494115">
    <property type="component" value="Unassembled WGS sequence"/>
</dbReference>
<evidence type="ECO:0000313" key="2">
    <source>
        <dbReference type="EMBL" id="CAB3806400.1"/>
    </source>
</evidence>
<dbReference type="Pfam" id="PF00701">
    <property type="entry name" value="DHDPS"/>
    <property type="match status" value="1"/>
</dbReference>
<dbReference type="InterPro" id="IPR002220">
    <property type="entry name" value="DapA-like"/>
</dbReference>
<reference evidence="2 3" key="1">
    <citation type="submission" date="2020-04" db="EMBL/GenBank/DDBJ databases">
        <authorList>
            <person name="De Canck E."/>
        </authorList>
    </citation>
    <scope>NUCLEOTIDE SEQUENCE [LARGE SCALE GENOMIC DNA]</scope>
    <source>
        <strain evidence="2 3">LMG 28138</strain>
    </source>
</reference>
<evidence type="ECO:0008006" key="4">
    <source>
        <dbReference type="Google" id="ProtNLM"/>
    </source>
</evidence>